<feature type="region of interest" description="Disordered" evidence="1">
    <location>
        <begin position="1"/>
        <end position="20"/>
    </location>
</feature>
<dbReference type="RefSeq" id="WP_380540551.1">
    <property type="nucleotide sequence ID" value="NZ_JBHFAB010000023.1"/>
</dbReference>
<evidence type="ECO:0000313" key="2">
    <source>
        <dbReference type="EMBL" id="MFC1420055.1"/>
    </source>
</evidence>
<comment type="caution">
    <text evidence="2">The sequence shown here is derived from an EMBL/GenBank/DDBJ whole genome shotgun (WGS) entry which is preliminary data.</text>
</comment>
<evidence type="ECO:0000313" key="3">
    <source>
        <dbReference type="Proteomes" id="UP001592531"/>
    </source>
</evidence>
<evidence type="ECO:0000256" key="1">
    <source>
        <dbReference type="SAM" id="MobiDB-lite"/>
    </source>
</evidence>
<accession>A0ABV6W225</accession>
<sequence length="47" mass="5131">MPTEADCQAEWDSPYSGTGTTTTTKAMHDVFMDVCETGQAHVLMYGD</sequence>
<keyword evidence="3" id="KW-1185">Reference proteome</keyword>
<name>A0ABV6W225_9ACTN</name>
<protein>
    <submittedName>
        <fullName evidence="2">Uncharacterized protein</fullName>
    </submittedName>
</protein>
<gene>
    <name evidence="2" type="ORF">ACEZDE_25955</name>
</gene>
<proteinExistence type="predicted"/>
<reference evidence="2 3" key="1">
    <citation type="submission" date="2024-09" db="EMBL/GenBank/DDBJ databases">
        <authorList>
            <person name="Lee S.D."/>
        </authorList>
    </citation>
    <scope>NUCLEOTIDE SEQUENCE [LARGE SCALE GENOMIC DNA]</scope>
    <source>
        <strain evidence="2 3">N8-3</strain>
    </source>
</reference>
<dbReference type="EMBL" id="JBHFAB010000023">
    <property type="protein sequence ID" value="MFC1420055.1"/>
    <property type="molecule type" value="Genomic_DNA"/>
</dbReference>
<dbReference type="Proteomes" id="UP001592531">
    <property type="component" value="Unassembled WGS sequence"/>
</dbReference>
<organism evidence="2 3">
    <name type="scientific">Streptacidiphilus cavernicola</name>
    <dbReference type="NCBI Taxonomy" id="3342716"/>
    <lineage>
        <taxon>Bacteria</taxon>
        <taxon>Bacillati</taxon>
        <taxon>Actinomycetota</taxon>
        <taxon>Actinomycetes</taxon>
        <taxon>Kitasatosporales</taxon>
        <taxon>Streptomycetaceae</taxon>
        <taxon>Streptacidiphilus</taxon>
    </lineage>
</organism>